<name>A0A147HX49_9SPHN</name>
<dbReference type="PATRIC" id="fig|33051.3.peg.3263"/>
<protein>
    <submittedName>
        <fullName evidence="1">Uncharacterized protein</fullName>
    </submittedName>
</protein>
<evidence type="ECO:0000313" key="2">
    <source>
        <dbReference type="Proteomes" id="UP000072867"/>
    </source>
</evidence>
<dbReference type="RefSeq" id="WP_058733563.1">
    <property type="nucleotide sequence ID" value="NZ_LDTD01000068.1"/>
</dbReference>
<reference evidence="1 2" key="1">
    <citation type="journal article" date="2016" name="Front. Microbiol.">
        <title>Genomic Resource of Rice Seed Associated Bacteria.</title>
        <authorList>
            <person name="Midha S."/>
            <person name="Bansal K."/>
            <person name="Sharma S."/>
            <person name="Kumar N."/>
            <person name="Patil P.P."/>
            <person name="Chaudhry V."/>
            <person name="Patil P.B."/>
        </authorList>
    </citation>
    <scope>NUCLEOTIDE SEQUENCE [LARGE SCALE GENOMIC DNA]</scope>
    <source>
        <strain evidence="1 2">NS319</strain>
    </source>
</reference>
<comment type="caution">
    <text evidence="1">The sequence shown here is derived from an EMBL/GenBank/DDBJ whole genome shotgun (WGS) entry which is preliminary data.</text>
</comment>
<organism evidence="1 2">
    <name type="scientific">Sphingomonas sanguinis</name>
    <dbReference type="NCBI Taxonomy" id="33051"/>
    <lineage>
        <taxon>Bacteria</taxon>
        <taxon>Pseudomonadati</taxon>
        <taxon>Pseudomonadota</taxon>
        <taxon>Alphaproteobacteria</taxon>
        <taxon>Sphingomonadales</taxon>
        <taxon>Sphingomonadaceae</taxon>
        <taxon>Sphingomonas</taxon>
    </lineage>
</organism>
<dbReference type="AlphaFoldDB" id="A0A147HX49"/>
<dbReference type="EMBL" id="LDTD01000068">
    <property type="protein sequence ID" value="KTT69451.1"/>
    <property type="molecule type" value="Genomic_DNA"/>
</dbReference>
<dbReference type="Pfam" id="PF20131">
    <property type="entry name" value="MC3"/>
    <property type="match status" value="1"/>
</dbReference>
<gene>
    <name evidence="1" type="ORF">NS319_10430</name>
</gene>
<dbReference type="InterPro" id="IPR045390">
    <property type="entry name" value="ABC-3C_MC3"/>
</dbReference>
<sequence length="162" mass="18415">MRRWDERPVEIRNLFNPAFCGLILMRALCSYEEEDERGMPFSLVLLVLPLCLHKRSREILHAGNRSYLLKLIASHPELLVGFARRTTDLLPYAFEALGFLMQMGLFTVDAHGRLKASPDGLRKSIIGTAETVSCQRVARFVGKEFARVGDRSTLYMTMGVRP</sequence>
<dbReference type="Proteomes" id="UP000072867">
    <property type="component" value="Unassembled WGS sequence"/>
</dbReference>
<evidence type="ECO:0000313" key="1">
    <source>
        <dbReference type="EMBL" id="KTT69451.1"/>
    </source>
</evidence>
<proteinExistence type="predicted"/>
<accession>A0A147HX49</accession>